<dbReference type="Proteomes" id="UP001497457">
    <property type="component" value="Chromosome 5rd"/>
</dbReference>
<dbReference type="InterPro" id="IPR005174">
    <property type="entry name" value="KIB1-4_b-propeller"/>
</dbReference>
<sequence length="363" mass="41376">MLTSRPDNDGTMVDEGLGEGSFGLHDVCEGKSYCIRKKFFENRFWIGGKDEWIVVTDKRCSMNLVNLMDGHTVPLPSFCTIDGVKINKDYDLEIVLDPYAHQLRRVVLCRTPLSILGHAAIALFDDGFIAYTSLKETTWKLFVHPTEWYGCLRYFPEVFLDALVHKGRLVEVDKEGEIFSWDIDNHRKYPLRISKPDIHAFEGCNEEVFYFAKTPVDELIVISLHGHGPRLYSPSCRVLVSEHNRFEQIIGMIMHKFDDSDGTWQPIRRVGHGQSLFVGLNYLFCGAWSGVKHNSVYVASLADNDVMIIAMGSEADSGIEVQDYPIRDGCRLLDGHSIRTPIWFRPKRPSTRRIEDIPSGFAI</sequence>
<gene>
    <name evidence="2" type="ORF">URODEC1_LOCUS99906</name>
</gene>
<evidence type="ECO:0000259" key="1">
    <source>
        <dbReference type="Pfam" id="PF03478"/>
    </source>
</evidence>
<feature type="domain" description="KIB1-4 beta-propeller" evidence="1">
    <location>
        <begin position="30"/>
        <end position="305"/>
    </location>
</feature>
<protein>
    <recommendedName>
        <fullName evidence="1">KIB1-4 beta-propeller domain-containing protein</fullName>
    </recommendedName>
</protein>
<keyword evidence="3" id="KW-1185">Reference proteome</keyword>
<dbReference type="EMBL" id="OZ075115">
    <property type="protein sequence ID" value="CAL5065334.1"/>
    <property type="molecule type" value="Genomic_DNA"/>
</dbReference>
<dbReference type="InterPro" id="IPR050942">
    <property type="entry name" value="F-box_BR-signaling"/>
</dbReference>
<proteinExistence type="predicted"/>
<dbReference type="AlphaFoldDB" id="A0ABC9EZA9"/>
<dbReference type="Pfam" id="PF03478">
    <property type="entry name" value="Beta-prop_KIB1-4"/>
    <property type="match status" value="1"/>
</dbReference>
<accession>A0ABC9EZA9</accession>
<dbReference type="PANTHER" id="PTHR44259:SF34">
    <property type="entry name" value="DUF295 DOMAIN-CONTAINING PROTEIN"/>
    <property type="match status" value="1"/>
</dbReference>
<organism evidence="2 3">
    <name type="scientific">Urochloa decumbens</name>
    <dbReference type="NCBI Taxonomy" id="240449"/>
    <lineage>
        <taxon>Eukaryota</taxon>
        <taxon>Viridiplantae</taxon>
        <taxon>Streptophyta</taxon>
        <taxon>Embryophyta</taxon>
        <taxon>Tracheophyta</taxon>
        <taxon>Spermatophyta</taxon>
        <taxon>Magnoliopsida</taxon>
        <taxon>Liliopsida</taxon>
        <taxon>Poales</taxon>
        <taxon>Poaceae</taxon>
        <taxon>PACMAD clade</taxon>
        <taxon>Panicoideae</taxon>
        <taxon>Panicodae</taxon>
        <taxon>Paniceae</taxon>
        <taxon>Melinidinae</taxon>
        <taxon>Urochloa</taxon>
    </lineage>
</organism>
<name>A0ABC9EZA9_9POAL</name>
<dbReference type="PANTHER" id="PTHR44259">
    <property type="entry name" value="OS07G0183000 PROTEIN-RELATED"/>
    <property type="match status" value="1"/>
</dbReference>
<evidence type="ECO:0000313" key="2">
    <source>
        <dbReference type="EMBL" id="CAL5065334.1"/>
    </source>
</evidence>
<evidence type="ECO:0000313" key="3">
    <source>
        <dbReference type="Proteomes" id="UP001497457"/>
    </source>
</evidence>
<reference evidence="2" key="1">
    <citation type="submission" date="2024-10" db="EMBL/GenBank/DDBJ databases">
        <authorList>
            <person name="Ryan C."/>
        </authorList>
    </citation>
    <scope>NUCLEOTIDE SEQUENCE [LARGE SCALE GENOMIC DNA]</scope>
</reference>